<reference evidence="1" key="1">
    <citation type="submission" date="2021-03" db="EMBL/GenBank/DDBJ databases">
        <authorList>
            <consortium name="DOE Joint Genome Institute"/>
            <person name="Ahrendt S."/>
            <person name="Looney B.P."/>
            <person name="Miyauchi S."/>
            <person name="Morin E."/>
            <person name="Drula E."/>
            <person name="Courty P.E."/>
            <person name="Chicoki N."/>
            <person name="Fauchery L."/>
            <person name="Kohler A."/>
            <person name="Kuo A."/>
            <person name="Labutti K."/>
            <person name="Pangilinan J."/>
            <person name="Lipzen A."/>
            <person name="Riley R."/>
            <person name="Andreopoulos W."/>
            <person name="He G."/>
            <person name="Johnson J."/>
            <person name="Barry K.W."/>
            <person name="Grigoriev I.V."/>
            <person name="Nagy L."/>
            <person name="Hibbett D."/>
            <person name="Henrissat B."/>
            <person name="Matheny P.B."/>
            <person name="Labbe J."/>
            <person name="Martin F."/>
        </authorList>
    </citation>
    <scope>NUCLEOTIDE SEQUENCE</scope>
    <source>
        <strain evidence="1">HHB10654</strain>
    </source>
</reference>
<comment type="caution">
    <text evidence="1">The sequence shown here is derived from an EMBL/GenBank/DDBJ whole genome shotgun (WGS) entry which is preliminary data.</text>
</comment>
<organism evidence="1 2">
    <name type="scientific">Artomyces pyxidatus</name>
    <dbReference type="NCBI Taxonomy" id="48021"/>
    <lineage>
        <taxon>Eukaryota</taxon>
        <taxon>Fungi</taxon>
        <taxon>Dikarya</taxon>
        <taxon>Basidiomycota</taxon>
        <taxon>Agaricomycotina</taxon>
        <taxon>Agaricomycetes</taxon>
        <taxon>Russulales</taxon>
        <taxon>Auriscalpiaceae</taxon>
        <taxon>Artomyces</taxon>
    </lineage>
</organism>
<proteinExistence type="predicted"/>
<reference evidence="1" key="2">
    <citation type="journal article" date="2022" name="New Phytol.">
        <title>Evolutionary transition to the ectomycorrhizal habit in the genomes of a hyperdiverse lineage of mushroom-forming fungi.</title>
        <authorList>
            <person name="Looney B."/>
            <person name="Miyauchi S."/>
            <person name="Morin E."/>
            <person name="Drula E."/>
            <person name="Courty P.E."/>
            <person name="Kohler A."/>
            <person name="Kuo A."/>
            <person name="LaButti K."/>
            <person name="Pangilinan J."/>
            <person name="Lipzen A."/>
            <person name="Riley R."/>
            <person name="Andreopoulos W."/>
            <person name="He G."/>
            <person name="Johnson J."/>
            <person name="Nolan M."/>
            <person name="Tritt A."/>
            <person name="Barry K.W."/>
            <person name="Grigoriev I.V."/>
            <person name="Nagy L.G."/>
            <person name="Hibbett D."/>
            <person name="Henrissat B."/>
            <person name="Matheny P.B."/>
            <person name="Labbe J."/>
            <person name="Martin F.M."/>
        </authorList>
    </citation>
    <scope>NUCLEOTIDE SEQUENCE</scope>
    <source>
        <strain evidence="1">HHB10654</strain>
    </source>
</reference>
<gene>
    <name evidence="1" type="ORF">BV25DRAFT_1815292</name>
</gene>
<evidence type="ECO:0000313" key="1">
    <source>
        <dbReference type="EMBL" id="KAI0055669.1"/>
    </source>
</evidence>
<evidence type="ECO:0000313" key="2">
    <source>
        <dbReference type="Proteomes" id="UP000814140"/>
    </source>
</evidence>
<keyword evidence="1" id="KW-0436">Ligase</keyword>
<dbReference type="EMBL" id="MU277283">
    <property type="protein sequence ID" value="KAI0055669.1"/>
    <property type="molecule type" value="Genomic_DNA"/>
</dbReference>
<accession>A0ACB8SGL1</accession>
<protein>
    <submittedName>
        <fullName evidence="1">DNA ligase/mRNA capping enzyme</fullName>
    </submittedName>
</protein>
<dbReference type="Proteomes" id="UP000814140">
    <property type="component" value="Unassembled WGS sequence"/>
</dbReference>
<keyword evidence="2" id="KW-1185">Reference proteome</keyword>
<sequence length="819" mass="91742">MTFNLSDTQAPSSSYRTRRAYCLYSSCSFTAWQNPRPASKLLAAYLSLCKLYQLLVSSYRHSKPHSFVSLLQRISRIKPLPSGTKAVPYPYPALVIFMKWIEAFHGKFAPLPPDTARIVFDLLFPEDDVARVYSMQEATLAGALVKVLGVGQRGDKLMAWDRAGTRGCLGAEIFALLSETATDPNDDQVDFDGPSLAEVDAQLSELASHSKWSNAHILDVSNTARPRQQILRALYGVLPARDAAFLTQNILKDLRSLLYPLVETHTTAALLKYNSAASTPLSKSHALHAWDPSGRLLERYRVLGNDAFPGGDEVQPRFGSPVQIPKCEKSHGCQEALARLACAQNVWAETKYDGERAQIHVQLNENGSVNSKIFSKSGRDSTLDRKDIHGIFNDALGVGLRRLEGKTLVASAIIEAELIANLTSNVEFWRIRSLIDNTAAGIRSRLYKRKRKTHPEDESHSSDASDDNARHLGLVFFDVLMLNDVSLLHMSYLDRRAVLESIITTTPGYAMLAQRYQINLAGPKGLCGAQEQLRAVFAAHIADLQEGLVLKADESVYRDPALPWIKLKRDYIPGYGDCIDLAVVRAAWEKERGREIRAVAPTTLTTFYLGALSNAEEMERNSKQKPHFEVYSTVSYGLNRKQLEDVNWRIKTSDGTRFDHTVKNSSKLPYTFNLFHGIPAPTILLSNPLLAEMFGSGFTKAPSCEYYELRWPRLTKIHRPNERAWHEGMTLQEVQRIAYEVVGRDSADKDVEDCISKMWGKPVKDGVRSESRRRTALATWIANMEEVDGVDPQGGPIPDSPTPSIYNWHQYYPHVRYGT</sequence>
<name>A0ACB8SGL1_9AGAM</name>